<feature type="transmembrane region" description="Helical" evidence="1">
    <location>
        <begin position="7"/>
        <end position="28"/>
    </location>
</feature>
<proteinExistence type="predicted"/>
<name>A0A0F8ZQP4_9ZZZZ</name>
<organism evidence="2">
    <name type="scientific">marine sediment metagenome</name>
    <dbReference type="NCBI Taxonomy" id="412755"/>
    <lineage>
        <taxon>unclassified sequences</taxon>
        <taxon>metagenomes</taxon>
        <taxon>ecological metagenomes</taxon>
    </lineage>
</organism>
<evidence type="ECO:0000313" key="2">
    <source>
        <dbReference type="EMBL" id="KKK88320.1"/>
    </source>
</evidence>
<evidence type="ECO:0000256" key="1">
    <source>
        <dbReference type="SAM" id="Phobius"/>
    </source>
</evidence>
<dbReference type="EMBL" id="LAZR01050006">
    <property type="protein sequence ID" value="KKK88320.1"/>
    <property type="molecule type" value="Genomic_DNA"/>
</dbReference>
<keyword evidence="1" id="KW-1133">Transmembrane helix</keyword>
<comment type="caution">
    <text evidence="2">The sequence shown here is derived from an EMBL/GenBank/DDBJ whole genome shotgun (WGS) entry which is preliminary data.</text>
</comment>
<sequence>MIKKISYSMVMTGLAVAYLIVIASFNYFKTEPPATADPSPIVIER</sequence>
<reference evidence="2" key="1">
    <citation type="journal article" date="2015" name="Nature">
        <title>Complex archaea that bridge the gap between prokaryotes and eukaryotes.</title>
        <authorList>
            <person name="Spang A."/>
            <person name="Saw J.H."/>
            <person name="Jorgensen S.L."/>
            <person name="Zaremba-Niedzwiedzka K."/>
            <person name="Martijn J."/>
            <person name="Lind A.E."/>
            <person name="van Eijk R."/>
            <person name="Schleper C."/>
            <person name="Guy L."/>
            <person name="Ettema T.J."/>
        </authorList>
    </citation>
    <scope>NUCLEOTIDE SEQUENCE</scope>
</reference>
<keyword evidence="1" id="KW-0472">Membrane</keyword>
<gene>
    <name evidence="2" type="ORF">LCGC14_2744380</name>
</gene>
<protein>
    <submittedName>
        <fullName evidence="2">Uncharacterized protein</fullName>
    </submittedName>
</protein>
<accession>A0A0F8ZQP4</accession>
<keyword evidence="1" id="KW-0812">Transmembrane</keyword>
<dbReference type="AlphaFoldDB" id="A0A0F8ZQP4"/>
<feature type="non-terminal residue" evidence="2">
    <location>
        <position position="45"/>
    </location>
</feature>